<name>A0AAV7N0G4_PLEWA</name>
<dbReference type="EMBL" id="JANPWB010000013">
    <property type="protein sequence ID" value="KAJ1106663.1"/>
    <property type="molecule type" value="Genomic_DNA"/>
</dbReference>
<evidence type="ECO:0000313" key="3">
    <source>
        <dbReference type="Proteomes" id="UP001066276"/>
    </source>
</evidence>
<organism evidence="2 3">
    <name type="scientific">Pleurodeles waltl</name>
    <name type="common">Iberian ribbed newt</name>
    <dbReference type="NCBI Taxonomy" id="8319"/>
    <lineage>
        <taxon>Eukaryota</taxon>
        <taxon>Metazoa</taxon>
        <taxon>Chordata</taxon>
        <taxon>Craniata</taxon>
        <taxon>Vertebrata</taxon>
        <taxon>Euteleostomi</taxon>
        <taxon>Amphibia</taxon>
        <taxon>Batrachia</taxon>
        <taxon>Caudata</taxon>
        <taxon>Salamandroidea</taxon>
        <taxon>Salamandridae</taxon>
        <taxon>Pleurodelinae</taxon>
        <taxon>Pleurodeles</taxon>
    </lineage>
</organism>
<gene>
    <name evidence="2" type="ORF">NDU88_004064</name>
</gene>
<feature type="region of interest" description="Disordered" evidence="1">
    <location>
        <begin position="49"/>
        <end position="85"/>
    </location>
</feature>
<evidence type="ECO:0000256" key="1">
    <source>
        <dbReference type="SAM" id="MobiDB-lite"/>
    </source>
</evidence>
<dbReference type="AlphaFoldDB" id="A0AAV7N0G4"/>
<keyword evidence="3" id="KW-1185">Reference proteome</keyword>
<sequence>MGDPGPQVDYKASSSTLPQGYHSFAARGRGSLLWLGRCPPAAVAAVPRGPAIPQNPLLNPKPSEVAAGRAGKGGSGSIRARPRTAGAVTVRRLRGQFPLRADCRRRGAWFPVGVANGPHYADTILPRPRRHFDGNDK</sequence>
<reference evidence="2" key="1">
    <citation type="journal article" date="2022" name="bioRxiv">
        <title>Sequencing and chromosome-scale assembly of the giantPleurodeles waltlgenome.</title>
        <authorList>
            <person name="Brown T."/>
            <person name="Elewa A."/>
            <person name="Iarovenko S."/>
            <person name="Subramanian E."/>
            <person name="Araus A.J."/>
            <person name="Petzold A."/>
            <person name="Susuki M."/>
            <person name="Suzuki K.-i.T."/>
            <person name="Hayashi T."/>
            <person name="Toyoda A."/>
            <person name="Oliveira C."/>
            <person name="Osipova E."/>
            <person name="Leigh N.D."/>
            <person name="Simon A."/>
            <person name="Yun M.H."/>
        </authorList>
    </citation>
    <scope>NUCLEOTIDE SEQUENCE</scope>
    <source>
        <strain evidence="2">20211129_DDA</strain>
        <tissue evidence="2">Liver</tissue>
    </source>
</reference>
<accession>A0AAV7N0G4</accession>
<comment type="caution">
    <text evidence="2">The sequence shown here is derived from an EMBL/GenBank/DDBJ whole genome shotgun (WGS) entry which is preliminary data.</text>
</comment>
<proteinExistence type="predicted"/>
<protein>
    <submittedName>
        <fullName evidence="2">Uncharacterized protein</fullName>
    </submittedName>
</protein>
<dbReference type="Proteomes" id="UP001066276">
    <property type="component" value="Chromosome 9"/>
</dbReference>
<evidence type="ECO:0000313" key="2">
    <source>
        <dbReference type="EMBL" id="KAJ1106663.1"/>
    </source>
</evidence>